<name>A0A165YMJ3_9HYPH</name>
<evidence type="ECO:0000259" key="4">
    <source>
        <dbReference type="Pfam" id="PF22725"/>
    </source>
</evidence>
<dbReference type="GO" id="GO:0050112">
    <property type="term" value="F:inositol 2-dehydrogenase (NAD+) activity"/>
    <property type="evidence" value="ECO:0007669"/>
    <property type="project" value="UniProtKB-EC"/>
</dbReference>
<evidence type="ECO:0000256" key="1">
    <source>
        <dbReference type="ARBA" id="ARBA00010928"/>
    </source>
</evidence>
<dbReference type="PANTHER" id="PTHR42840">
    <property type="entry name" value="NAD(P)-BINDING ROSSMANN-FOLD SUPERFAMILY PROTEIN-RELATED"/>
    <property type="match status" value="1"/>
</dbReference>
<keyword evidence="2 5" id="KW-0560">Oxidoreductase</keyword>
<dbReference type="OrthoDB" id="9792935at2"/>
<dbReference type="InterPro" id="IPR030827">
    <property type="entry name" value="Myo_inos_IolG"/>
</dbReference>
<keyword evidence="6" id="KW-1185">Reference proteome</keyword>
<dbReference type="InterPro" id="IPR036291">
    <property type="entry name" value="NAD(P)-bd_dom_sf"/>
</dbReference>
<dbReference type="AlphaFoldDB" id="A0A165YMJ3"/>
<evidence type="ECO:0000256" key="2">
    <source>
        <dbReference type="ARBA" id="ARBA00023002"/>
    </source>
</evidence>
<gene>
    <name evidence="5" type="primary">idhA</name>
    <name evidence="5" type="ORF">PsAD2_02504</name>
</gene>
<comment type="similarity">
    <text evidence="1">Belongs to the Gfo/Idh/MocA family.</text>
</comment>
<dbReference type="InterPro" id="IPR055170">
    <property type="entry name" value="GFO_IDH_MocA-like_dom"/>
</dbReference>
<dbReference type="Gene3D" id="3.30.360.10">
    <property type="entry name" value="Dihydrodipicolinate Reductase, domain 2"/>
    <property type="match status" value="1"/>
</dbReference>
<proteinExistence type="inferred from homology"/>
<accession>A0A165YMJ3</accession>
<sequence>MTVSIGLLGAGRIGKTHAKAINQLDNAKLVAVYDPFEAAAKDIAAQTGARLDSLDAIMNDPAIDAIIIATPADLHSDQIEQAARAGKAIFCEKPIDQHSDRIRACLKVVEETGAKLMVGFNRRFDPNFAEVKRQVKAGVVGDVELVQITSRDPSPPPADCAAHSPGLFKDMMIHDFDMARFLLGEEVSEMSAMGSALFDTAIGESGDVDTASVMLKTASGKICTITNSRRATYGYDQRIEVHGSKGMISAENMRNTTVTVANGDGYTVEPLMDFFMERYEAAYRIELTSFVNALNDGTAMSPNGFDGLKALELAETAAADVAKARELANS</sequence>
<reference evidence="5 6" key="1">
    <citation type="journal article" date="2016" name="Front. Microbiol.">
        <title>Comparative Genomic Analysis Reveals a Diverse Repertoire of Genes Involved in Prokaryote-Eukaryote Interactions within the Pseudovibrio Genus.</title>
        <authorList>
            <person name="Romano S."/>
            <person name="Fernandez-Guerra A."/>
            <person name="Reen F.J."/>
            <person name="Glockner F.O."/>
            <person name="Crowley S.P."/>
            <person name="O'Sullivan O."/>
            <person name="Cotter P.D."/>
            <person name="Adams C."/>
            <person name="Dobson A.D."/>
            <person name="O'Gara F."/>
        </authorList>
    </citation>
    <scope>NUCLEOTIDE SEQUENCE [LARGE SCALE GENOMIC DNA]</scope>
    <source>
        <strain evidence="5 6">Ad2</strain>
    </source>
</reference>
<evidence type="ECO:0000259" key="3">
    <source>
        <dbReference type="Pfam" id="PF01408"/>
    </source>
</evidence>
<dbReference type="Pfam" id="PF22725">
    <property type="entry name" value="GFO_IDH_MocA_C3"/>
    <property type="match status" value="1"/>
</dbReference>
<dbReference type="RefSeq" id="WP_068006256.1">
    <property type="nucleotide sequence ID" value="NZ_FOFM01000001.1"/>
</dbReference>
<dbReference type="Gene3D" id="3.40.50.720">
    <property type="entry name" value="NAD(P)-binding Rossmann-like Domain"/>
    <property type="match status" value="1"/>
</dbReference>
<dbReference type="STRING" id="989403.SAMN05421798_101537"/>
<dbReference type="NCBIfam" id="TIGR04380">
    <property type="entry name" value="myo_inos_iolG"/>
    <property type="match status" value="1"/>
</dbReference>
<dbReference type="SUPFAM" id="SSF51735">
    <property type="entry name" value="NAD(P)-binding Rossmann-fold domains"/>
    <property type="match status" value="1"/>
</dbReference>
<comment type="caution">
    <text evidence="5">The sequence shown here is derived from an EMBL/GenBank/DDBJ whole genome shotgun (WGS) entry which is preliminary data.</text>
</comment>
<dbReference type="Proteomes" id="UP000076577">
    <property type="component" value="Unassembled WGS sequence"/>
</dbReference>
<dbReference type="SUPFAM" id="SSF55347">
    <property type="entry name" value="Glyceraldehyde-3-phosphate dehydrogenase-like, C-terminal domain"/>
    <property type="match status" value="1"/>
</dbReference>
<dbReference type="EC" id="1.1.1.18" evidence="5"/>
<evidence type="ECO:0000313" key="6">
    <source>
        <dbReference type="Proteomes" id="UP000076577"/>
    </source>
</evidence>
<dbReference type="PATRIC" id="fig|989403.3.peg.2666"/>
<dbReference type="GO" id="GO:0000166">
    <property type="term" value="F:nucleotide binding"/>
    <property type="evidence" value="ECO:0007669"/>
    <property type="project" value="InterPro"/>
</dbReference>
<dbReference type="PANTHER" id="PTHR42840:SF3">
    <property type="entry name" value="BINDING ROSSMANN FOLD OXIDOREDUCTASE, PUTATIVE (AFU_ORTHOLOGUE AFUA_2G10240)-RELATED"/>
    <property type="match status" value="1"/>
</dbReference>
<evidence type="ECO:0000313" key="5">
    <source>
        <dbReference type="EMBL" id="KZL18986.1"/>
    </source>
</evidence>
<dbReference type="EMBL" id="LMCB01000017">
    <property type="protein sequence ID" value="KZL18986.1"/>
    <property type="molecule type" value="Genomic_DNA"/>
</dbReference>
<feature type="domain" description="Gfo/Idh/MocA-like oxidoreductase N-terminal" evidence="3">
    <location>
        <begin position="4"/>
        <end position="120"/>
    </location>
</feature>
<protein>
    <submittedName>
        <fullName evidence="5">Inositol 2-dehydrogenase</fullName>
        <ecNumber evidence="5">1.1.1.18</ecNumber>
    </submittedName>
</protein>
<dbReference type="InterPro" id="IPR000683">
    <property type="entry name" value="Gfo/Idh/MocA-like_OxRdtase_N"/>
</dbReference>
<organism evidence="5 6">
    <name type="scientific">Pseudovibrio axinellae</name>
    <dbReference type="NCBI Taxonomy" id="989403"/>
    <lineage>
        <taxon>Bacteria</taxon>
        <taxon>Pseudomonadati</taxon>
        <taxon>Pseudomonadota</taxon>
        <taxon>Alphaproteobacteria</taxon>
        <taxon>Hyphomicrobiales</taxon>
        <taxon>Stappiaceae</taxon>
        <taxon>Pseudovibrio</taxon>
    </lineage>
</organism>
<feature type="domain" description="GFO/IDH/MocA-like oxidoreductase" evidence="4">
    <location>
        <begin position="128"/>
        <end position="248"/>
    </location>
</feature>
<dbReference type="Pfam" id="PF01408">
    <property type="entry name" value="GFO_IDH_MocA"/>
    <property type="match status" value="1"/>
</dbReference>